<keyword evidence="1 2" id="KW-0732">Signal</keyword>
<keyword evidence="5" id="KW-1185">Reference proteome</keyword>
<feature type="chain" id="PRO_5011439709" evidence="2">
    <location>
        <begin position="26"/>
        <end position="1136"/>
    </location>
</feature>
<protein>
    <submittedName>
        <fullName evidence="4">Peptidase family C25</fullName>
    </submittedName>
</protein>
<dbReference type="GO" id="GO:0006508">
    <property type="term" value="P:proteolysis"/>
    <property type="evidence" value="ECO:0007669"/>
    <property type="project" value="InterPro"/>
</dbReference>
<evidence type="ECO:0000313" key="5">
    <source>
        <dbReference type="Proteomes" id="UP000199532"/>
    </source>
</evidence>
<sequence>MSRKHSIVSIIAVLFCFLFNTDSHAQWGAPYSNSWLNDRHKQEFVKVAINKDGIYRIPVSSLPASFPKSDPSKFQLWRRGKEVAIISANSTEIIFYGVKNDGKSDELLYRNTSFQPDPAARTNPYLSLYSDESAYFLTNAASGSVSRAKNVSRPIDNGQAPVSYHLQSEIVTFTDQDSYSPQNNFFTLTLIHSFLESGKGMTSKIYGKNATLTHPLLFGDPVFSYKFDNLVRAENQKPEIELLVYGRTNTNNDISLQVGKNADALRTLSGNLTVQGFGDGKKKYQLNVADDTDISSDGNFTFKLFSNKVSSDWNAVGMYSLTYYKIAYPQSFDMKDRKSKYFTLLPTVENNSRIRITNPVDSPLIYDVTDSENPVLLNGSLISGILEVTVPRTAAQSLSLLVTNEKSEVASSKMEIVNMPLIEPSEYDYLILTTEKLKEGAIEYANYRKSAAGNSYNPLVISINDVYNQFNYGEPSPVAVRRFVDYMLSKGIKTKHNLLLIGNSISYGDSTIKNKELKNQVPTVGYPGSDLLLVSGLAGAKLDVPAIPVGRISATNIAQIRNYLDKVKSYEEASNVDVGWKKNVLHLSGGKSAGEIIQLRSALESLVPLVENGSVGGSVKVFQKQSTIDVEKVNITPEVNDGVGMISYFGHGSPTITDLDMGYVSDATRGYQNINKYPLMYFNGCGVGNIFKGNTDEDYSSSLREPLSADWLCARQKGAIAIIANSYYTFLTSSSIYIKELYTRVFEDPLGAGSSIGLIQKDMAAKITSGSYGAYELSNLHQSVLQGDPSMILIREELPDYTVNRNLGIVIRAEENKTIAQSSKLSVDVALQNLGRNENKILPVRVRYIYSDGSIDTRTESAGPISKDDTVRLTFSNTRPVQRIEVKLDPANTIQESNKANNDSELLIEWDLIKNERSFPGGPVKDVIAPILNITFNNEALKNGETIGKNPVIRIVLEDNSLVLSDTSLVDISLKLCGDNSCDFKRVLYSGNQMQWSLISEKTFGIEYLPVGLVPGEYELLVGGRDLAGNTAVYQYRIMFKVSDSQNGPVVIASPNPATDYVQFRIDGLQNTTLGSVESYIYDTRGNIIESKTVIDGRRSWYWMPTGRSGLYLYKIIFKDSAGERSSVTGKIIVAK</sequence>
<proteinExistence type="predicted"/>
<dbReference type="InterPro" id="IPR001769">
    <property type="entry name" value="Gingipain"/>
</dbReference>
<dbReference type="Proteomes" id="UP000199532">
    <property type="component" value="Unassembled WGS sequence"/>
</dbReference>
<dbReference type="STRING" id="408657.SAMN04487995_1047"/>
<dbReference type="AlphaFoldDB" id="A0A1H6RD50"/>
<dbReference type="CDD" id="cd02258">
    <property type="entry name" value="Peptidase_C25_N"/>
    <property type="match status" value="1"/>
</dbReference>
<accession>A0A1H6RD50</accession>
<organism evidence="4 5">
    <name type="scientific">Dyadobacter koreensis</name>
    <dbReference type="NCBI Taxonomy" id="408657"/>
    <lineage>
        <taxon>Bacteria</taxon>
        <taxon>Pseudomonadati</taxon>
        <taxon>Bacteroidota</taxon>
        <taxon>Cytophagia</taxon>
        <taxon>Cytophagales</taxon>
        <taxon>Spirosomataceae</taxon>
        <taxon>Dyadobacter</taxon>
    </lineage>
</organism>
<dbReference type="InterPro" id="IPR013783">
    <property type="entry name" value="Ig-like_fold"/>
</dbReference>
<dbReference type="GO" id="GO:0008234">
    <property type="term" value="F:cysteine-type peptidase activity"/>
    <property type="evidence" value="ECO:0007669"/>
    <property type="project" value="InterPro"/>
</dbReference>
<feature type="domain" description="Gingipain" evidence="3">
    <location>
        <begin position="429"/>
        <end position="791"/>
    </location>
</feature>
<name>A0A1H6RD50_9BACT</name>
<feature type="signal peptide" evidence="2">
    <location>
        <begin position="1"/>
        <end position="25"/>
    </location>
</feature>
<dbReference type="InterPro" id="IPR029031">
    <property type="entry name" value="Gingipain_N_sf"/>
</dbReference>
<evidence type="ECO:0000256" key="2">
    <source>
        <dbReference type="SAM" id="SignalP"/>
    </source>
</evidence>
<evidence type="ECO:0000313" key="4">
    <source>
        <dbReference type="EMBL" id="SEI51174.1"/>
    </source>
</evidence>
<gene>
    <name evidence="4" type="ORF">SAMN04487995_1047</name>
</gene>
<dbReference type="Gene3D" id="3.40.50.10390">
    <property type="entry name" value="Gingipain r, domain 1"/>
    <property type="match status" value="1"/>
</dbReference>
<dbReference type="InterPro" id="IPR029030">
    <property type="entry name" value="Caspase-like_dom_sf"/>
</dbReference>
<reference evidence="4 5" key="1">
    <citation type="submission" date="2016-10" db="EMBL/GenBank/DDBJ databases">
        <authorList>
            <person name="de Groot N.N."/>
        </authorList>
    </citation>
    <scope>NUCLEOTIDE SEQUENCE [LARGE SCALE GENOMIC DNA]</scope>
    <source>
        <strain evidence="4 5">DSM 19938</strain>
    </source>
</reference>
<dbReference type="OrthoDB" id="9757650at2"/>
<dbReference type="Gene3D" id="3.40.50.1460">
    <property type="match status" value="1"/>
</dbReference>
<evidence type="ECO:0000256" key="1">
    <source>
        <dbReference type="ARBA" id="ARBA00022729"/>
    </source>
</evidence>
<dbReference type="EMBL" id="FNXY01000002">
    <property type="protein sequence ID" value="SEI51174.1"/>
    <property type="molecule type" value="Genomic_DNA"/>
</dbReference>
<dbReference type="Pfam" id="PF01364">
    <property type="entry name" value="Peptidase_C25"/>
    <property type="match status" value="1"/>
</dbReference>
<dbReference type="SUPFAM" id="SSF52129">
    <property type="entry name" value="Caspase-like"/>
    <property type="match status" value="1"/>
</dbReference>
<evidence type="ECO:0000259" key="3">
    <source>
        <dbReference type="Pfam" id="PF01364"/>
    </source>
</evidence>
<dbReference type="Gene3D" id="2.60.40.10">
    <property type="entry name" value="Immunoglobulins"/>
    <property type="match status" value="1"/>
</dbReference>